<keyword evidence="3" id="KW-1185">Reference proteome</keyword>
<dbReference type="InterPro" id="IPR046522">
    <property type="entry name" value="DUF6699"/>
</dbReference>
<evidence type="ECO:0000313" key="2">
    <source>
        <dbReference type="EMBL" id="KAL0568388.1"/>
    </source>
</evidence>
<evidence type="ECO:0000259" key="1">
    <source>
        <dbReference type="Pfam" id="PF20415"/>
    </source>
</evidence>
<evidence type="ECO:0000313" key="3">
    <source>
        <dbReference type="Proteomes" id="UP001465976"/>
    </source>
</evidence>
<name>A0ABR3EZM4_9AGAR</name>
<dbReference type="Pfam" id="PF20415">
    <property type="entry name" value="DUF6699"/>
    <property type="match status" value="1"/>
</dbReference>
<dbReference type="Proteomes" id="UP001465976">
    <property type="component" value="Unassembled WGS sequence"/>
</dbReference>
<organism evidence="2 3">
    <name type="scientific">Marasmius crinis-equi</name>
    <dbReference type="NCBI Taxonomy" id="585013"/>
    <lineage>
        <taxon>Eukaryota</taxon>
        <taxon>Fungi</taxon>
        <taxon>Dikarya</taxon>
        <taxon>Basidiomycota</taxon>
        <taxon>Agaricomycotina</taxon>
        <taxon>Agaricomycetes</taxon>
        <taxon>Agaricomycetidae</taxon>
        <taxon>Agaricales</taxon>
        <taxon>Marasmiineae</taxon>
        <taxon>Marasmiaceae</taxon>
        <taxon>Marasmius</taxon>
    </lineage>
</organism>
<comment type="caution">
    <text evidence="2">The sequence shown here is derived from an EMBL/GenBank/DDBJ whole genome shotgun (WGS) entry which is preliminary data.</text>
</comment>
<sequence length="204" mass="22984">MNAWQNPYYQQGPYYQRQPYYPPGYGFPPQAPMNGPPPAHSKKWPNLHSALAADSTTIRYDLRKKPQEDILGTTFLAIRHASAMAYAASHIRLISKSFLWTIDIVVQGPITVEMVLDALHQGLQQPLVDSEWGMIVADKKLRESVEKAGKARAEKDGEKALKRIDYLGDATHFRGLEKIEDFEKLRLLPGKPAVGETWVVKLSS</sequence>
<feature type="domain" description="DUF6699" evidence="1">
    <location>
        <begin position="58"/>
        <end position="179"/>
    </location>
</feature>
<protein>
    <recommendedName>
        <fullName evidence="1">DUF6699 domain-containing protein</fullName>
    </recommendedName>
</protein>
<proteinExistence type="predicted"/>
<dbReference type="EMBL" id="JBAHYK010001353">
    <property type="protein sequence ID" value="KAL0568388.1"/>
    <property type="molecule type" value="Genomic_DNA"/>
</dbReference>
<accession>A0ABR3EZM4</accession>
<reference evidence="2 3" key="1">
    <citation type="submission" date="2024-02" db="EMBL/GenBank/DDBJ databases">
        <title>A draft genome for the cacao thread blight pathogen Marasmius crinis-equi.</title>
        <authorList>
            <person name="Cohen S.P."/>
            <person name="Baruah I.K."/>
            <person name="Amoako-Attah I."/>
            <person name="Bukari Y."/>
            <person name="Meinhardt L.W."/>
            <person name="Bailey B.A."/>
        </authorList>
    </citation>
    <scope>NUCLEOTIDE SEQUENCE [LARGE SCALE GENOMIC DNA]</scope>
    <source>
        <strain evidence="2 3">GH-76</strain>
    </source>
</reference>
<gene>
    <name evidence="2" type="ORF">V5O48_013595</name>
</gene>